<evidence type="ECO:0000313" key="4">
    <source>
        <dbReference type="Proteomes" id="UP001501692"/>
    </source>
</evidence>
<evidence type="ECO:0000256" key="2">
    <source>
        <dbReference type="SAM" id="SignalP"/>
    </source>
</evidence>
<dbReference type="InterPro" id="IPR026444">
    <property type="entry name" value="Secre_tail"/>
</dbReference>
<name>A0ABP9HSA1_9FLAO</name>
<feature type="signal peptide" evidence="2">
    <location>
        <begin position="1"/>
        <end position="23"/>
    </location>
</feature>
<accession>A0ABP9HSA1</accession>
<feature type="chain" id="PRO_5046218358" description="Secretion system C-terminal sorting domain-containing protein" evidence="2">
    <location>
        <begin position="24"/>
        <end position="1059"/>
    </location>
</feature>
<protein>
    <recommendedName>
        <fullName evidence="5">Secretion system C-terminal sorting domain-containing protein</fullName>
    </recommendedName>
</protein>
<dbReference type="NCBIfam" id="TIGR04183">
    <property type="entry name" value="Por_Secre_tail"/>
    <property type="match status" value="1"/>
</dbReference>
<comment type="caution">
    <text evidence="3">The sequence shown here is derived from an EMBL/GenBank/DDBJ whole genome shotgun (WGS) entry which is preliminary data.</text>
</comment>
<evidence type="ECO:0008006" key="5">
    <source>
        <dbReference type="Google" id="ProtNLM"/>
    </source>
</evidence>
<dbReference type="EMBL" id="BAABJK010000012">
    <property type="protein sequence ID" value="GAA4977430.1"/>
    <property type="molecule type" value="Genomic_DNA"/>
</dbReference>
<dbReference type="Proteomes" id="UP001501692">
    <property type="component" value="Unassembled WGS sequence"/>
</dbReference>
<keyword evidence="4" id="KW-1185">Reference proteome</keyword>
<proteinExistence type="predicted"/>
<evidence type="ECO:0000256" key="1">
    <source>
        <dbReference type="ARBA" id="ARBA00022729"/>
    </source>
</evidence>
<dbReference type="RefSeq" id="WP_345170458.1">
    <property type="nucleotide sequence ID" value="NZ_BAABJK010000012.1"/>
</dbReference>
<keyword evidence="1 2" id="KW-0732">Signal</keyword>
<gene>
    <name evidence="3" type="ORF">GCM10023315_30550</name>
</gene>
<evidence type="ECO:0000313" key="3">
    <source>
        <dbReference type="EMBL" id="GAA4977430.1"/>
    </source>
</evidence>
<dbReference type="Pfam" id="PF13385">
    <property type="entry name" value="Laminin_G_3"/>
    <property type="match status" value="1"/>
</dbReference>
<organism evidence="3 4">
    <name type="scientific">Algibacter aquimarinus</name>
    <dbReference type="NCBI Taxonomy" id="1136748"/>
    <lineage>
        <taxon>Bacteria</taxon>
        <taxon>Pseudomonadati</taxon>
        <taxon>Bacteroidota</taxon>
        <taxon>Flavobacteriia</taxon>
        <taxon>Flavobacteriales</taxon>
        <taxon>Flavobacteriaceae</taxon>
        <taxon>Algibacter</taxon>
    </lineage>
</organism>
<reference evidence="4" key="1">
    <citation type="journal article" date="2019" name="Int. J. Syst. Evol. Microbiol.">
        <title>The Global Catalogue of Microorganisms (GCM) 10K type strain sequencing project: providing services to taxonomists for standard genome sequencing and annotation.</title>
        <authorList>
            <consortium name="The Broad Institute Genomics Platform"/>
            <consortium name="The Broad Institute Genome Sequencing Center for Infectious Disease"/>
            <person name="Wu L."/>
            <person name="Ma J."/>
        </authorList>
    </citation>
    <scope>NUCLEOTIDE SEQUENCE [LARGE SCALE GENOMIC DNA]</scope>
    <source>
        <strain evidence="4">JCM 18287</strain>
    </source>
</reference>
<sequence>MKKIAVTIIIVFSLCFYNIKAYAQLHKTPACGQNFNLKWSTSMVSDDYFWPSGQLENTYTNVDGSGTDITIKFTGETSTLGFWAGQTPKVGTQSSYLYKAIDLLSNGFSGSGITCTIIFSKPIYAFSFDIHHVNVWEANGDKYEFTGKDQDGNIIYPEFTNSSKPTYTSNNNTGIVNATSNITSGENAIVGVNYASPNYIKSVSFTWGNCDNCSTNVPHATGIGDFSFCTPQNLDFDGIDDYVNRSAFLGGKSEVTMMSWIKLDSNSSGGEIIGQRNFRLYLDNNKQLKAFIKTNSGEELSSVDLPEGILKENLWYHTIIKFDGDSGTATLYLNGNVIWSYQDDSLIGTIINDTPDWNSDYDFEIGRNTEFDNNHFKGSIYECRVYDKALSLNQIHQQINQEIENNNGNIRGTVIPKDIDGLLWSNLILYYKMSVLNTGFTPDSSNSKEDGNLNNMSIFQENQDYTAPLPYVTTSTSTGNWSNPNNWLQSNEWVISTEIPEHSIIHIKGDLEIDTNISTTGLIIDDGSSLSVQKNSGLFNSWYLKLDGILDLEEESQLIQTENSTLDITSSGILEKDLQGTADKYTYNYWASPVGKVNQTTNNNNYALKDVFTNITFLETGHDGAINPISIADYWIWKYINKPGDNFASWQQVRSTGDISPGEGFTMKGPGTGSIDEEQNYVLQGKPNNENITLNVNAGNDYLVGNPYPSAMDAVKFINDNKSTISGVGSSNGTLYFWKHWGGGSHIANDYQGGYATFSLSGGVPAASKKTEDIINSTGGTPTDVPNRYIPVGQGFYITAETDGIVNFNNSQRIFHIEDSETSTFKNEALKSSDTRMKLRIGFNSINNLQRQLLITVDENATPEYDWGYDSKYIDTQIDDMYWLINNEKFIIQGTNEVNDQTTMPLGIHTKTDGFNTITIDELENTPNDIEIFLHDKELNLYHDLKQSKYEVYLSAGQYPNRFEITFSQDITLSTAENKNKQIEIYFSNEKNKIIIDNPASRLVESVEMFNILGQTLFKFQTNTNKNHIEYNSSQIKAGNYILKIKTEFGMISKKVLIN</sequence>
<dbReference type="Gene3D" id="2.60.120.200">
    <property type="match status" value="1"/>
</dbReference>
<dbReference type="InterPro" id="IPR013320">
    <property type="entry name" value="ConA-like_dom_sf"/>
</dbReference>
<dbReference type="SUPFAM" id="SSF49899">
    <property type="entry name" value="Concanavalin A-like lectins/glucanases"/>
    <property type="match status" value="1"/>
</dbReference>